<dbReference type="OrthoDB" id="4419620at2"/>
<geneLocation type="plasmid" evidence="2 3">
    <name>AZO_p2</name>
</geneLocation>
<evidence type="ECO:0000256" key="1">
    <source>
        <dbReference type="SAM" id="MobiDB-lite"/>
    </source>
</evidence>
<dbReference type="EMBL" id="FQ311870">
    <property type="protein sequence ID" value="CBS89243.1"/>
    <property type="molecule type" value="Genomic_DNA"/>
</dbReference>
<dbReference type="Proteomes" id="UP000005667">
    <property type="component" value="Plasmid AZO_p2"/>
</dbReference>
<protein>
    <recommendedName>
        <fullName evidence="4">Helix-turn-helix domain-containing protein</fullName>
    </recommendedName>
</protein>
<dbReference type="InterPro" id="IPR010982">
    <property type="entry name" value="Lambda_DNA-bd_dom_sf"/>
</dbReference>
<gene>
    <name evidence="2" type="ordered locus">AZOLI_p20047</name>
</gene>
<dbReference type="AlphaFoldDB" id="G7ZE16"/>
<accession>G7ZE16</accession>
<dbReference type="HOGENOM" id="CLU_1270154_0_0_5"/>
<evidence type="ECO:0000313" key="3">
    <source>
        <dbReference type="Proteomes" id="UP000005667"/>
    </source>
</evidence>
<proteinExistence type="predicted"/>
<evidence type="ECO:0000313" key="2">
    <source>
        <dbReference type="EMBL" id="CBS89243.1"/>
    </source>
</evidence>
<dbReference type="KEGG" id="ali:AZOLI_p20047"/>
<name>G7ZE16_AZOL4</name>
<evidence type="ECO:0008006" key="4">
    <source>
        <dbReference type="Google" id="ProtNLM"/>
    </source>
</evidence>
<sequence length="217" mass="23632">MLAMSWRSSLCAARHDRLTAVAARRHSRQSGTKGSKPSESLAAAFSRRAAAARQARRVDGRTATGGVGAGMGTSLRSSQMEKCRLGRVIRAVAVSGACRQTQGHLSLYVRARTAPRQTKWDHFIPYRIRLESRTVPTGEQLRAARSLLRWERKDLALASKLSEPTIKRLEATRGAVNAHPVTIEALLRAFDAAGVELIEAVDGKGPGVRFKTDQPPV</sequence>
<organism evidence="2 3">
    <name type="scientific">Azospirillum lipoferum (strain 4B)</name>
    <dbReference type="NCBI Taxonomy" id="862719"/>
    <lineage>
        <taxon>Bacteria</taxon>
        <taxon>Pseudomonadati</taxon>
        <taxon>Pseudomonadota</taxon>
        <taxon>Alphaproteobacteria</taxon>
        <taxon>Rhodospirillales</taxon>
        <taxon>Azospirillaceae</taxon>
        <taxon>Azospirillum</taxon>
    </lineage>
</organism>
<dbReference type="SUPFAM" id="SSF47413">
    <property type="entry name" value="lambda repressor-like DNA-binding domains"/>
    <property type="match status" value="1"/>
</dbReference>
<dbReference type="InterPro" id="IPR001387">
    <property type="entry name" value="Cro/C1-type_HTH"/>
</dbReference>
<dbReference type="GO" id="GO:0003677">
    <property type="term" value="F:DNA binding"/>
    <property type="evidence" value="ECO:0007669"/>
    <property type="project" value="InterPro"/>
</dbReference>
<keyword evidence="2" id="KW-0614">Plasmid</keyword>
<feature type="compositionally biased region" description="Polar residues" evidence="1">
    <location>
        <begin position="29"/>
        <end position="38"/>
    </location>
</feature>
<dbReference type="CDD" id="cd00093">
    <property type="entry name" value="HTH_XRE"/>
    <property type="match status" value="1"/>
</dbReference>
<reference evidence="3" key="1">
    <citation type="journal article" date="2011" name="PLoS Genet.">
        <title>Azospirillum genomes reveal transition of bacteria from aquatic to terrestrial environments.</title>
        <authorList>
            <person name="Wisniewski-Dye F."/>
            <person name="Borziak K."/>
            <person name="Khalsa-Moyers G."/>
            <person name="Alexandre G."/>
            <person name="Sukharnikov L.O."/>
            <person name="Wuichet K."/>
            <person name="Hurst G.B."/>
            <person name="McDonald W.H."/>
            <person name="Robertson J.S."/>
            <person name="Barbe V."/>
            <person name="Calteau A."/>
            <person name="Rouy Z."/>
            <person name="Mangenot S."/>
            <person name="Prigent-Combaret C."/>
            <person name="Normand P."/>
            <person name="Boyer M."/>
            <person name="Siguier P."/>
            <person name="Dessaux Y."/>
            <person name="Elmerich C."/>
            <person name="Condemine G."/>
            <person name="Krishnen G."/>
            <person name="Kennedy I."/>
            <person name="Paterson A.H."/>
            <person name="Gonzalez V."/>
            <person name="Mavingui P."/>
            <person name="Zhulin I.B."/>
        </authorList>
    </citation>
    <scope>NUCLEOTIDE SEQUENCE [LARGE SCALE GENOMIC DNA]</scope>
    <source>
        <strain evidence="3">4B</strain>
    </source>
</reference>
<keyword evidence="3" id="KW-1185">Reference proteome</keyword>
<feature type="compositionally biased region" description="Low complexity" evidence="1">
    <location>
        <begin position="42"/>
        <end position="53"/>
    </location>
</feature>
<dbReference type="Gene3D" id="1.10.260.40">
    <property type="entry name" value="lambda repressor-like DNA-binding domains"/>
    <property type="match status" value="1"/>
</dbReference>
<feature type="region of interest" description="Disordered" evidence="1">
    <location>
        <begin position="22"/>
        <end position="76"/>
    </location>
</feature>